<proteinExistence type="predicted"/>
<evidence type="ECO:0000313" key="3">
    <source>
        <dbReference type="Proteomes" id="UP001316803"/>
    </source>
</evidence>
<dbReference type="EMBL" id="JAKLMC020000004">
    <property type="protein sequence ID" value="KAK5956969.1"/>
    <property type="molecule type" value="Genomic_DNA"/>
</dbReference>
<feature type="coiled-coil region" evidence="1">
    <location>
        <begin position="136"/>
        <end position="163"/>
    </location>
</feature>
<evidence type="ECO:0000256" key="1">
    <source>
        <dbReference type="SAM" id="Coils"/>
    </source>
</evidence>
<keyword evidence="3" id="KW-1185">Reference proteome</keyword>
<evidence type="ECO:0000313" key="2">
    <source>
        <dbReference type="EMBL" id="KAK5956969.1"/>
    </source>
</evidence>
<name>A0AAN8EIZ6_9EURO</name>
<protein>
    <submittedName>
        <fullName evidence="2">Uncharacterized protein</fullName>
    </submittedName>
</protein>
<sequence length="269" mass="30385">MEATLGYIYSANYDPAISRSYCNISNLEFHVDVYKLACMLEIPELPDLAKSSCTAILGDEHFLYIAAIAVLDLVLSMHYDPNHDPWLRSAALKLAARCRACEDFHVLDSLLTVLDHSAWRKAKDHENFLAEMRLVERERLHEVGQLRREVERLNRELSENKNIPRNDRCTCPSRPIQVVSGPNGACQRLDDHTALVSSTSSTESADFETRPAEFLQLALPDTKQETRAMNKADPDKATFYSVAPGASTGTMRLQEVRQHEISGLQIAWR</sequence>
<dbReference type="AlphaFoldDB" id="A0AAN8EIZ6"/>
<accession>A0AAN8EIZ6</accession>
<keyword evidence="1" id="KW-0175">Coiled coil</keyword>
<comment type="caution">
    <text evidence="2">The sequence shown here is derived from an EMBL/GenBank/DDBJ whole genome shotgun (WGS) entry which is preliminary data.</text>
</comment>
<dbReference type="Proteomes" id="UP001316803">
    <property type="component" value="Unassembled WGS sequence"/>
</dbReference>
<reference evidence="2 3" key="1">
    <citation type="submission" date="2022-12" db="EMBL/GenBank/DDBJ databases">
        <title>Genomic features and morphological characterization of a novel Knufia sp. strain isolated from spacecraft assembly facility.</title>
        <authorList>
            <person name="Teixeira M."/>
            <person name="Chander A.M."/>
            <person name="Stajich J.E."/>
            <person name="Venkateswaran K."/>
        </authorList>
    </citation>
    <scope>NUCLEOTIDE SEQUENCE [LARGE SCALE GENOMIC DNA]</scope>
    <source>
        <strain evidence="2 3">FJI-L2-BK-P2</strain>
    </source>
</reference>
<gene>
    <name evidence="2" type="ORF">OHC33_002458</name>
</gene>
<organism evidence="2 3">
    <name type="scientific">Knufia fluminis</name>
    <dbReference type="NCBI Taxonomy" id="191047"/>
    <lineage>
        <taxon>Eukaryota</taxon>
        <taxon>Fungi</taxon>
        <taxon>Dikarya</taxon>
        <taxon>Ascomycota</taxon>
        <taxon>Pezizomycotina</taxon>
        <taxon>Eurotiomycetes</taxon>
        <taxon>Chaetothyriomycetidae</taxon>
        <taxon>Chaetothyriales</taxon>
        <taxon>Trichomeriaceae</taxon>
        <taxon>Knufia</taxon>
    </lineage>
</organism>